<dbReference type="CDD" id="cd00200">
    <property type="entry name" value="WD40"/>
    <property type="match status" value="1"/>
</dbReference>
<dbReference type="PROSITE" id="PS50294">
    <property type="entry name" value="WD_REPEATS_REGION"/>
    <property type="match status" value="4"/>
</dbReference>
<comment type="caution">
    <text evidence="10">The sequence shown here is derived from an EMBL/GenBank/DDBJ whole genome shotgun (WGS) entry which is preliminary data.</text>
</comment>
<dbReference type="AlphaFoldDB" id="A0A164Y5Z6"/>
<evidence type="ECO:0000256" key="1">
    <source>
        <dbReference type="ARBA" id="ARBA00004123"/>
    </source>
</evidence>
<evidence type="ECO:0000256" key="8">
    <source>
        <dbReference type="PROSITE-ProRule" id="PRU00221"/>
    </source>
</evidence>
<evidence type="ECO:0000256" key="4">
    <source>
        <dbReference type="ARBA" id="ARBA00022737"/>
    </source>
</evidence>
<dbReference type="InterPro" id="IPR020472">
    <property type="entry name" value="WD40_PAC1"/>
</dbReference>
<feature type="repeat" description="WD" evidence="8">
    <location>
        <begin position="490"/>
        <end position="522"/>
    </location>
</feature>
<proteinExistence type="inferred from homology"/>
<dbReference type="STRING" id="35525.A0A164Y5Z6"/>
<comment type="subcellular location">
    <subcellularLocation>
        <location evidence="1">Nucleus</location>
    </subcellularLocation>
</comment>
<dbReference type="Gene3D" id="1.25.40.500">
    <property type="entry name" value="TFIID subunit TAF5, NTD2 domain"/>
    <property type="match status" value="1"/>
</dbReference>
<dbReference type="PANTHER" id="PTHR19879">
    <property type="entry name" value="TRANSCRIPTION INITIATION FACTOR TFIID"/>
    <property type="match status" value="1"/>
</dbReference>
<keyword evidence="6" id="KW-0804">Transcription</keyword>
<evidence type="ECO:0000256" key="6">
    <source>
        <dbReference type="ARBA" id="ARBA00023163"/>
    </source>
</evidence>
<dbReference type="PRINTS" id="PR00320">
    <property type="entry name" value="GPROTEINBRPT"/>
</dbReference>
<dbReference type="InterPro" id="IPR007582">
    <property type="entry name" value="TFIID_NTD2"/>
</dbReference>
<sequence>MEQTSSILGGNMKRSKYESIINAAGRHLLKRNCTDSDILKKNKLKLKQTTEQFENSSVWSQKIISVQNSSLSEQEADLQFSKLKAWVESLDDGARIEIDEILFPAFISLYRKLNVSGNTSGARGFYARNQSNFFKVPELRKMAERFCSENTSHFILELSQEPYEILHSYIGSNEHPLLQQLLNTTLEISIIKTKIDSSDPSQAISKSHASNFFLIFQINDLMAAISRLDELPPTAPLLKLYSIDTGQRRMSAASASPCQGYLSCGFQDSSVAIWDVKELRSPSLSDVSRSNLSESCAIGLYHPVASTLTFPLESDSSVSICLGHTGAVYATQFTPNNTYMLSCSDDTTLRLWDMSSMENAVVYRGHTYPVWAMDVSQQGQYFASASQDRTAKIWMFDRTFPLRILAGHTADVDCVTFHPNGLYLATGSADSSVRMWHVAEGKTVRILVGHRGTVLAVAFSPCGKLLASAGSEDHRVKIWDVAAGSILHDYAGHHDVIHGLVWISENVLGSYSADGNIRVWNVTQHSFPPSQQSQQELASYSVSAPTKIVHLGRGNQSTLVCIAASD</sequence>
<protein>
    <submittedName>
        <fullName evidence="10">Putative WD repeat-containing protein 3</fullName>
    </submittedName>
</protein>
<evidence type="ECO:0000256" key="3">
    <source>
        <dbReference type="ARBA" id="ARBA00022574"/>
    </source>
</evidence>
<dbReference type="SUPFAM" id="SSF50978">
    <property type="entry name" value="WD40 repeat-like"/>
    <property type="match status" value="1"/>
</dbReference>
<keyword evidence="3 8" id="KW-0853">WD repeat</keyword>
<evidence type="ECO:0000256" key="5">
    <source>
        <dbReference type="ARBA" id="ARBA00023015"/>
    </source>
</evidence>
<dbReference type="PROSITE" id="PS00678">
    <property type="entry name" value="WD_REPEATS_1"/>
    <property type="match status" value="2"/>
</dbReference>
<feature type="domain" description="TFIID subunit TAF5 NTD2" evidence="9">
    <location>
        <begin position="73"/>
        <end position="135"/>
    </location>
</feature>
<keyword evidence="7" id="KW-0539">Nucleus</keyword>
<evidence type="ECO:0000313" key="10">
    <source>
        <dbReference type="EMBL" id="KZS14918.1"/>
    </source>
</evidence>
<name>A0A164Y5Z6_9CRUS</name>
<dbReference type="InterPro" id="IPR019775">
    <property type="entry name" value="WD40_repeat_CS"/>
</dbReference>
<gene>
    <name evidence="10" type="ORF">APZ42_019453</name>
</gene>
<dbReference type="PROSITE" id="PS50082">
    <property type="entry name" value="WD_REPEATS_2"/>
    <property type="match status" value="5"/>
</dbReference>
<dbReference type="InterPro" id="IPR036322">
    <property type="entry name" value="WD40_repeat_dom_sf"/>
</dbReference>
<feature type="repeat" description="WD" evidence="8">
    <location>
        <begin position="363"/>
        <end position="394"/>
    </location>
</feature>
<organism evidence="10 11">
    <name type="scientific">Daphnia magna</name>
    <dbReference type="NCBI Taxonomy" id="35525"/>
    <lineage>
        <taxon>Eukaryota</taxon>
        <taxon>Metazoa</taxon>
        <taxon>Ecdysozoa</taxon>
        <taxon>Arthropoda</taxon>
        <taxon>Crustacea</taxon>
        <taxon>Branchiopoda</taxon>
        <taxon>Diplostraca</taxon>
        <taxon>Cladocera</taxon>
        <taxon>Anomopoda</taxon>
        <taxon>Daphniidae</taxon>
        <taxon>Daphnia</taxon>
    </lineage>
</organism>
<dbReference type="GO" id="GO:0005669">
    <property type="term" value="C:transcription factor TFIID complex"/>
    <property type="evidence" value="ECO:0007669"/>
    <property type="project" value="TreeGrafter"/>
</dbReference>
<dbReference type="SUPFAM" id="SSF160897">
    <property type="entry name" value="Taf5 N-terminal domain-like"/>
    <property type="match status" value="1"/>
</dbReference>
<dbReference type="GO" id="GO:0006367">
    <property type="term" value="P:transcription initiation at RNA polymerase II promoter"/>
    <property type="evidence" value="ECO:0007669"/>
    <property type="project" value="TreeGrafter"/>
</dbReference>
<evidence type="ECO:0000259" key="9">
    <source>
        <dbReference type="Pfam" id="PF04494"/>
    </source>
</evidence>
<dbReference type="Pfam" id="PF04494">
    <property type="entry name" value="TFIID_NTD2"/>
    <property type="match status" value="1"/>
</dbReference>
<dbReference type="SMART" id="SM00320">
    <property type="entry name" value="WD40"/>
    <property type="match status" value="6"/>
</dbReference>
<evidence type="ECO:0000313" key="11">
    <source>
        <dbReference type="Proteomes" id="UP000076858"/>
    </source>
</evidence>
<dbReference type="InterPro" id="IPR001680">
    <property type="entry name" value="WD40_rpt"/>
</dbReference>
<keyword evidence="5" id="KW-0805">Transcription regulation</keyword>
<keyword evidence="4" id="KW-0677">Repeat</keyword>
<feature type="repeat" description="WD" evidence="8">
    <location>
        <begin position="447"/>
        <end position="489"/>
    </location>
</feature>
<feature type="repeat" description="WD" evidence="8">
    <location>
        <begin position="321"/>
        <end position="362"/>
    </location>
</feature>
<dbReference type="Gene3D" id="2.130.10.10">
    <property type="entry name" value="YVTN repeat-like/Quinoprotein amine dehydrogenase"/>
    <property type="match status" value="2"/>
</dbReference>
<evidence type="ECO:0000256" key="7">
    <source>
        <dbReference type="ARBA" id="ARBA00023242"/>
    </source>
</evidence>
<dbReference type="EMBL" id="LRGB01000930">
    <property type="protein sequence ID" value="KZS14918.1"/>
    <property type="molecule type" value="Genomic_DNA"/>
</dbReference>
<evidence type="ECO:0000256" key="2">
    <source>
        <dbReference type="ARBA" id="ARBA00009435"/>
    </source>
</evidence>
<dbReference type="Pfam" id="PF00400">
    <property type="entry name" value="WD40"/>
    <property type="match status" value="4"/>
</dbReference>
<feature type="repeat" description="WD" evidence="8">
    <location>
        <begin position="405"/>
        <end position="446"/>
    </location>
</feature>
<comment type="similarity">
    <text evidence="2">Belongs to the WD repeat TAF5 family.</text>
</comment>
<accession>A0A164Y5Z6</accession>
<dbReference type="Proteomes" id="UP000076858">
    <property type="component" value="Unassembled WGS sequence"/>
</dbReference>
<dbReference type="GO" id="GO:0016251">
    <property type="term" value="F:RNA polymerase II general transcription initiation factor activity"/>
    <property type="evidence" value="ECO:0007669"/>
    <property type="project" value="TreeGrafter"/>
</dbReference>
<dbReference type="InterPro" id="IPR015943">
    <property type="entry name" value="WD40/YVTN_repeat-like_dom_sf"/>
</dbReference>
<dbReference type="InterPro" id="IPR037264">
    <property type="entry name" value="TFIID_NTD2_sf"/>
</dbReference>
<dbReference type="OrthoDB" id="10266330at2759"/>
<keyword evidence="11" id="KW-1185">Reference proteome</keyword>
<reference evidence="10 11" key="1">
    <citation type="submission" date="2016-03" db="EMBL/GenBank/DDBJ databases">
        <title>EvidentialGene: Evidence-directed Construction of Genes on Genomes.</title>
        <authorList>
            <person name="Gilbert D.G."/>
            <person name="Choi J.-H."/>
            <person name="Mockaitis K."/>
            <person name="Colbourne J."/>
            <person name="Pfrender M."/>
        </authorList>
    </citation>
    <scope>NUCLEOTIDE SEQUENCE [LARGE SCALE GENOMIC DNA]</scope>
    <source>
        <strain evidence="10 11">Xinb3</strain>
        <tissue evidence="10">Complete organism</tissue>
    </source>
</reference>
<dbReference type="PANTHER" id="PTHR19879:SF1">
    <property type="entry name" value="CANNONBALL-RELATED"/>
    <property type="match status" value="1"/>
</dbReference>